<comment type="caution">
    <text evidence="2">The sequence shown here is derived from an EMBL/GenBank/DDBJ whole genome shotgun (WGS) entry which is preliminary data.</text>
</comment>
<protein>
    <submittedName>
        <fullName evidence="2">Uncharacterized protein</fullName>
    </submittedName>
</protein>
<dbReference type="EMBL" id="JAUEPO010000003">
    <property type="protein sequence ID" value="KAK3328170.1"/>
    <property type="molecule type" value="Genomic_DNA"/>
</dbReference>
<sequence length="163" mass="17620">MVDRSARERGLKAAINNPRVSEQAKERDRELLRSEFGAEEPEVDAASEEPTSRASKAKSAKSKLATETGTIHQSNKQTSTSKMMAASSSSEMAEPVVTGRTRRSSGVSASKPPTSSIAGASDDLGGKDRGNVIDLLTRKWMWGVESAKEKDRKKLRDLGESPE</sequence>
<organism evidence="2 3">
    <name type="scientific">Cercophora scortea</name>
    <dbReference type="NCBI Taxonomy" id="314031"/>
    <lineage>
        <taxon>Eukaryota</taxon>
        <taxon>Fungi</taxon>
        <taxon>Dikarya</taxon>
        <taxon>Ascomycota</taxon>
        <taxon>Pezizomycotina</taxon>
        <taxon>Sordariomycetes</taxon>
        <taxon>Sordariomycetidae</taxon>
        <taxon>Sordariales</taxon>
        <taxon>Lasiosphaeriaceae</taxon>
        <taxon>Cercophora</taxon>
    </lineage>
</organism>
<feature type="compositionally biased region" description="Basic and acidic residues" evidence="1">
    <location>
        <begin position="146"/>
        <end position="163"/>
    </location>
</feature>
<name>A0AAE0INJ3_9PEZI</name>
<dbReference type="Pfam" id="PF10346">
    <property type="entry name" value="Con-6"/>
    <property type="match status" value="1"/>
</dbReference>
<dbReference type="InterPro" id="IPR018824">
    <property type="entry name" value="Conidiation-specific_6"/>
</dbReference>
<reference evidence="2" key="2">
    <citation type="submission" date="2023-06" db="EMBL/GenBank/DDBJ databases">
        <authorList>
            <consortium name="Lawrence Berkeley National Laboratory"/>
            <person name="Haridas S."/>
            <person name="Hensen N."/>
            <person name="Bonometti L."/>
            <person name="Westerberg I."/>
            <person name="Brannstrom I.O."/>
            <person name="Guillou S."/>
            <person name="Cros-Aarteil S."/>
            <person name="Calhoun S."/>
            <person name="Kuo A."/>
            <person name="Mondo S."/>
            <person name="Pangilinan J."/>
            <person name="Riley R."/>
            <person name="Labutti K."/>
            <person name="Andreopoulos B."/>
            <person name="Lipzen A."/>
            <person name="Chen C."/>
            <person name="Yanf M."/>
            <person name="Daum C."/>
            <person name="Ng V."/>
            <person name="Clum A."/>
            <person name="Steindorff A."/>
            <person name="Ohm R."/>
            <person name="Martin F."/>
            <person name="Silar P."/>
            <person name="Natvig D."/>
            <person name="Lalanne C."/>
            <person name="Gautier V."/>
            <person name="Ament-Velasquez S.L."/>
            <person name="Kruys A."/>
            <person name="Hutchinson M.I."/>
            <person name="Powell A.J."/>
            <person name="Barry K."/>
            <person name="Miller A.N."/>
            <person name="Grigoriev I.V."/>
            <person name="Debuchy R."/>
            <person name="Gladieux P."/>
            <person name="Thoren M.H."/>
            <person name="Johannesson H."/>
        </authorList>
    </citation>
    <scope>NUCLEOTIDE SEQUENCE</scope>
    <source>
        <strain evidence="2">SMH4131-1</strain>
    </source>
</reference>
<gene>
    <name evidence="2" type="ORF">B0T19DRAFT_400957</name>
</gene>
<dbReference type="AlphaFoldDB" id="A0AAE0INJ3"/>
<proteinExistence type="predicted"/>
<feature type="compositionally biased region" description="Polar residues" evidence="1">
    <location>
        <begin position="104"/>
        <end position="118"/>
    </location>
</feature>
<feature type="compositionally biased region" description="Basic and acidic residues" evidence="1">
    <location>
        <begin position="1"/>
        <end position="11"/>
    </location>
</feature>
<evidence type="ECO:0000313" key="3">
    <source>
        <dbReference type="Proteomes" id="UP001286456"/>
    </source>
</evidence>
<feature type="compositionally biased region" description="Polar residues" evidence="1">
    <location>
        <begin position="67"/>
        <end position="77"/>
    </location>
</feature>
<feature type="region of interest" description="Disordered" evidence="1">
    <location>
        <begin position="143"/>
        <end position="163"/>
    </location>
</feature>
<feature type="compositionally biased region" description="Acidic residues" evidence="1">
    <location>
        <begin position="37"/>
        <end position="47"/>
    </location>
</feature>
<feature type="compositionally biased region" description="Basic and acidic residues" evidence="1">
    <location>
        <begin position="22"/>
        <end position="33"/>
    </location>
</feature>
<reference evidence="2" key="1">
    <citation type="journal article" date="2023" name="Mol. Phylogenet. Evol.">
        <title>Genome-scale phylogeny and comparative genomics of the fungal order Sordariales.</title>
        <authorList>
            <person name="Hensen N."/>
            <person name="Bonometti L."/>
            <person name="Westerberg I."/>
            <person name="Brannstrom I.O."/>
            <person name="Guillou S."/>
            <person name="Cros-Aarteil S."/>
            <person name="Calhoun S."/>
            <person name="Haridas S."/>
            <person name="Kuo A."/>
            <person name="Mondo S."/>
            <person name="Pangilinan J."/>
            <person name="Riley R."/>
            <person name="LaButti K."/>
            <person name="Andreopoulos B."/>
            <person name="Lipzen A."/>
            <person name="Chen C."/>
            <person name="Yan M."/>
            <person name="Daum C."/>
            <person name="Ng V."/>
            <person name="Clum A."/>
            <person name="Steindorff A."/>
            <person name="Ohm R.A."/>
            <person name="Martin F."/>
            <person name="Silar P."/>
            <person name="Natvig D.O."/>
            <person name="Lalanne C."/>
            <person name="Gautier V."/>
            <person name="Ament-Velasquez S.L."/>
            <person name="Kruys A."/>
            <person name="Hutchinson M.I."/>
            <person name="Powell A.J."/>
            <person name="Barry K."/>
            <person name="Miller A.N."/>
            <person name="Grigoriev I.V."/>
            <person name="Debuchy R."/>
            <person name="Gladieux P."/>
            <person name="Hiltunen Thoren M."/>
            <person name="Johannesson H."/>
        </authorList>
    </citation>
    <scope>NUCLEOTIDE SEQUENCE</scope>
    <source>
        <strain evidence="2">SMH4131-1</strain>
    </source>
</reference>
<feature type="compositionally biased region" description="Low complexity" evidence="1">
    <location>
        <begin position="78"/>
        <end position="94"/>
    </location>
</feature>
<keyword evidence="3" id="KW-1185">Reference proteome</keyword>
<feature type="region of interest" description="Disordered" evidence="1">
    <location>
        <begin position="1"/>
        <end position="130"/>
    </location>
</feature>
<dbReference type="Proteomes" id="UP001286456">
    <property type="component" value="Unassembled WGS sequence"/>
</dbReference>
<evidence type="ECO:0000313" key="2">
    <source>
        <dbReference type="EMBL" id="KAK3328170.1"/>
    </source>
</evidence>
<accession>A0AAE0INJ3</accession>
<evidence type="ECO:0000256" key="1">
    <source>
        <dbReference type="SAM" id="MobiDB-lite"/>
    </source>
</evidence>